<feature type="transmembrane region" description="Helical" evidence="1">
    <location>
        <begin position="6"/>
        <end position="24"/>
    </location>
</feature>
<proteinExistence type="predicted"/>
<reference evidence="2" key="1">
    <citation type="submission" date="2018-11" db="EMBL/GenBank/DDBJ databases">
        <authorList>
            <consortium name="Pathogen Informatics"/>
        </authorList>
    </citation>
    <scope>NUCLEOTIDE SEQUENCE</scope>
</reference>
<keyword evidence="1" id="KW-1133">Transmembrane helix</keyword>
<keyword evidence="3" id="KW-1185">Reference proteome</keyword>
<dbReference type="Proteomes" id="UP000784294">
    <property type="component" value="Unassembled WGS sequence"/>
</dbReference>
<accession>A0A3S5CL03</accession>
<evidence type="ECO:0000313" key="2">
    <source>
        <dbReference type="EMBL" id="VEL29806.1"/>
    </source>
</evidence>
<protein>
    <recommendedName>
        <fullName evidence="4">ABC-2 type transporter domain-containing protein</fullName>
    </recommendedName>
</protein>
<name>A0A3S5CL03_9PLAT</name>
<comment type="caution">
    <text evidence="2">The sequence shown here is derived from an EMBL/GenBank/DDBJ whole genome shotgun (WGS) entry which is preliminary data.</text>
</comment>
<sequence length="63" mass="7293">MLTQLAIYVFFALSMGIVFFRLDASLEAGLQNRMGLFFFCCLQLVFVNISTLEVFIKDRVLFM</sequence>
<keyword evidence="1" id="KW-0472">Membrane</keyword>
<dbReference type="EMBL" id="CAAALY010106387">
    <property type="protein sequence ID" value="VEL29806.1"/>
    <property type="molecule type" value="Genomic_DNA"/>
</dbReference>
<keyword evidence="1" id="KW-0812">Transmembrane</keyword>
<feature type="transmembrane region" description="Helical" evidence="1">
    <location>
        <begin position="36"/>
        <end position="56"/>
    </location>
</feature>
<evidence type="ECO:0000313" key="3">
    <source>
        <dbReference type="Proteomes" id="UP000784294"/>
    </source>
</evidence>
<dbReference type="OrthoDB" id="6275165at2759"/>
<gene>
    <name evidence="2" type="ORF">PXEA_LOCUS23246</name>
</gene>
<organism evidence="2 3">
    <name type="scientific">Protopolystoma xenopodis</name>
    <dbReference type="NCBI Taxonomy" id="117903"/>
    <lineage>
        <taxon>Eukaryota</taxon>
        <taxon>Metazoa</taxon>
        <taxon>Spiralia</taxon>
        <taxon>Lophotrochozoa</taxon>
        <taxon>Platyhelminthes</taxon>
        <taxon>Monogenea</taxon>
        <taxon>Polyopisthocotylea</taxon>
        <taxon>Polystomatidea</taxon>
        <taxon>Polystomatidae</taxon>
        <taxon>Protopolystoma</taxon>
    </lineage>
</organism>
<evidence type="ECO:0000256" key="1">
    <source>
        <dbReference type="SAM" id="Phobius"/>
    </source>
</evidence>
<evidence type="ECO:0008006" key="4">
    <source>
        <dbReference type="Google" id="ProtNLM"/>
    </source>
</evidence>
<dbReference type="AlphaFoldDB" id="A0A3S5CL03"/>